<evidence type="ECO:0000313" key="3">
    <source>
        <dbReference type="EMBL" id="SFR52198.1"/>
    </source>
</evidence>
<dbReference type="Gene3D" id="1.20.144.10">
    <property type="entry name" value="Phosphatidic acid phosphatase type 2/haloperoxidase"/>
    <property type="match status" value="1"/>
</dbReference>
<dbReference type="RefSeq" id="WP_089880231.1">
    <property type="nucleotide sequence ID" value="NZ_FOYS01000003.1"/>
</dbReference>
<proteinExistence type="predicted"/>
<dbReference type="EMBL" id="FOYS01000003">
    <property type="protein sequence ID" value="SFR52198.1"/>
    <property type="molecule type" value="Genomic_DNA"/>
</dbReference>
<name>A0A1I6HCU7_9EURY</name>
<accession>A0A1I6HCU7</accession>
<keyword evidence="4" id="KW-1185">Reference proteome</keyword>
<dbReference type="Proteomes" id="UP000243250">
    <property type="component" value="Unassembled WGS sequence"/>
</dbReference>
<evidence type="ECO:0000256" key="1">
    <source>
        <dbReference type="SAM" id="Phobius"/>
    </source>
</evidence>
<keyword evidence="1" id="KW-0472">Membrane</keyword>
<dbReference type="OrthoDB" id="342273at2157"/>
<evidence type="ECO:0000313" key="4">
    <source>
        <dbReference type="Proteomes" id="UP000243250"/>
    </source>
</evidence>
<feature type="transmembrane region" description="Helical" evidence="1">
    <location>
        <begin position="177"/>
        <end position="197"/>
    </location>
</feature>
<reference evidence="4" key="1">
    <citation type="submission" date="2016-10" db="EMBL/GenBank/DDBJ databases">
        <authorList>
            <person name="Varghese N."/>
            <person name="Submissions S."/>
        </authorList>
    </citation>
    <scope>NUCLEOTIDE SEQUENCE [LARGE SCALE GENOMIC DNA]</scope>
    <source>
        <strain evidence="4">CGMCC 1.8711</strain>
    </source>
</reference>
<feature type="transmembrane region" description="Helical" evidence="1">
    <location>
        <begin position="43"/>
        <end position="65"/>
    </location>
</feature>
<gene>
    <name evidence="3" type="ORF">SAMN04488124_2063</name>
</gene>
<dbReference type="InterPro" id="IPR000326">
    <property type="entry name" value="PAP2/HPO"/>
</dbReference>
<feature type="transmembrane region" description="Helical" evidence="1">
    <location>
        <begin position="12"/>
        <end position="31"/>
    </location>
</feature>
<keyword evidence="1" id="KW-0812">Transmembrane</keyword>
<feature type="transmembrane region" description="Helical" evidence="1">
    <location>
        <begin position="114"/>
        <end position="132"/>
    </location>
</feature>
<dbReference type="AlphaFoldDB" id="A0A1I6HCU7"/>
<dbReference type="Pfam" id="PF01569">
    <property type="entry name" value="PAP2"/>
    <property type="match status" value="1"/>
</dbReference>
<feature type="transmembrane region" description="Helical" evidence="1">
    <location>
        <begin position="85"/>
        <end position="102"/>
    </location>
</feature>
<evidence type="ECO:0000259" key="2">
    <source>
        <dbReference type="Pfam" id="PF01569"/>
    </source>
</evidence>
<protein>
    <submittedName>
        <fullName evidence="3">PAP2 superfamily protein</fullName>
    </submittedName>
</protein>
<keyword evidence="1" id="KW-1133">Transmembrane helix</keyword>
<sequence length="215" mass="23286">MNVVDTVMQAYPYLFHPAVVLGLGAVLTIHWEWSRQSAPASDLWRRVAVFLAAGALSLLPSAVYMVVTGSGPMETMQGNGAQVDALVAGGIGVVAGTTWYLWRRFDWGAAVPRLMETYAIVAVPYVALSPVWNVSGHVLLSLTPALFLTLLDRRYWPTLAVPVVMVPNRIYVDAHTWPQAIGAFLLGTVLVVGVYRLRVDGDDSLPDASGASRTH</sequence>
<feature type="domain" description="Phosphatidic acid phosphatase type 2/haloperoxidase" evidence="2">
    <location>
        <begin position="134"/>
        <end position="198"/>
    </location>
</feature>
<organism evidence="3 4">
    <name type="scientific">Halogeometricum limi</name>
    <dbReference type="NCBI Taxonomy" id="555875"/>
    <lineage>
        <taxon>Archaea</taxon>
        <taxon>Methanobacteriati</taxon>
        <taxon>Methanobacteriota</taxon>
        <taxon>Stenosarchaea group</taxon>
        <taxon>Halobacteria</taxon>
        <taxon>Halobacteriales</taxon>
        <taxon>Haloferacaceae</taxon>
        <taxon>Halogeometricum</taxon>
    </lineage>
</organism>